<dbReference type="EMBL" id="CAJNOG010001757">
    <property type="protein sequence ID" value="CAF1468851.1"/>
    <property type="molecule type" value="Genomic_DNA"/>
</dbReference>
<dbReference type="InterPro" id="IPR013766">
    <property type="entry name" value="Thioredoxin_domain"/>
</dbReference>
<dbReference type="Proteomes" id="UP000663845">
    <property type="component" value="Unassembled WGS sequence"/>
</dbReference>
<organism evidence="3 4">
    <name type="scientific">Adineta steineri</name>
    <dbReference type="NCBI Taxonomy" id="433720"/>
    <lineage>
        <taxon>Eukaryota</taxon>
        <taxon>Metazoa</taxon>
        <taxon>Spiralia</taxon>
        <taxon>Gnathifera</taxon>
        <taxon>Rotifera</taxon>
        <taxon>Eurotatoria</taxon>
        <taxon>Bdelloidea</taxon>
        <taxon>Adinetida</taxon>
        <taxon>Adinetidae</taxon>
        <taxon>Adineta</taxon>
    </lineage>
</organism>
<evidence type="ECO:0000259" key="2">
    <source>
        <dbReference type="Pfam" id="PF00085"/>
    </source>
</evidence>
<sequence length="774" mass="92099">MCNNVISLILLILLLTKSSDTFRLFSSDTGTYKEPRPFFTSSKKLIDDYYDGNLAQVSKTINSHTFVFVMYYANFCGISRRMRDPYEKAAAFYRERIHHENNTLDKFHTINSHTFVFVMYYANFCGISRRMRDPYEKAAAFYRERIHHENNTLDKFHVKFIAVDCFYYDGQCRKTYKLNYFPHMFLYVKGTRGYQYFGATISTNLIEFIEKIRMPVIRLANINEFLDFTVQYESNILAYFDFSNDLQRYHYSLYAQAALKHIEYDNEYPTRFALIVNQSIIEEISKLYNNNFQKPFVILHRLGSEPQTFPNMTNNFTMENLFQWVINEHKKPHVSWIVPRNSYYSHSPSIDKEIILDALTDHHNLLLFFTSNKLDELKLRQIYLYLSNCNITYSSLWLKQIENLYNHSLINLTENLPKTQRHLLSSCCQYALNQLSTTDIYNLCVLNHQISSFNLSKKHAKVCLPILENVTLQKICFQNYCHQWLKNSTLVYPEKLTYNHEIVLEKRREKFYDQFINNQQSKIINDDNSLEKYKGFLCQMNSTWAFRLINSRDYPNFGQNIGLINHSRAIVVLQPQNEQHYILNNNEITTENIYKFIYDISYNIRPRSYTTIPNNKTLIKHSNKLIELTTDTFYSIVFNPDKHVVVVYYTKWCGFCQSIWPVLYQTKKFFNNFNDLIFTRIQADKHDLPWHLTAYNYPTLILFPAQRKNHSIVFPTSTESMTNVNLIKFLLYHLYIDENVNEQWCKQTNNSFLSMLSSTFIDFSQLSYVVKSFS</sequence>
<evidence type="ECO:0000313" key="3">
    <source>
        <dbReference type="EMBL" id="CAF1468851.1"/>
    </source>
</evidence>
<dbReference type="AlphaFoldDB" id="A0A815QWP2"/>
<dbReference type="PANTHER" id="PTHR46497">
    <property type="entry name" value="THIOREDOXIN DOMAIN-CONTAINING PROTEIN 11"/>
    <property type="match status" value="1"/>
</dbReference>
<dbReference type="InterPro" id="IPR036249">
    <property type="entry name" value="Thioredoxin-like_sf"/>
</dbReference>
<feature type="domain" description="Thioredoxin" evidence="2">
    <location>
        <begin position="626"/>
        <end position="716"/>
    </location>
</feature>
<evidence type="ECO:0000313" key="4">
    <source>
        <dbReference type="Proteomes" id="UP000663845"/>
    </source>
</evidence>
<feature type="signal peptide" evidence="1">
    <location>
        <begin position="1"/>
        <end position="21"/>
    </location>
</feature>
<reference evidence="3" key="1">
    <citation type="submission" date="2021-02" db="EMBL/GenBank/DDBJ databases">
        <authorList>
            <person name="Nowell W R."/>
        </authorList>
    </citation>
    <scope>NUCLEOTIDE SEQUENCE</scope>
</reference>
<keyword evidence="1" id="KW-0732">Signal</keyword>
<name>A0A815QWP2_9BILA</name>
<feature type="chain" id="PRO_5032331791" description="Thioredoxin domain-containing protein" evidence="1">
    <location>
        <begin position="22"/>
        <end position="774"/>
    </location>
</feature>
<evidence type="ECO:0000256" key="1">
    <source>
        <dbReference type="SAM" id="SignalP"/>
    </source>
</evidence>
<feature type="domain" description="Thioredoxin" evidence="2">
    <location>
        <begin position="110"/>
        <end position="211"/>
    </location>
</feature>
<dbReference type="SUPFAM" id="SSF52833">
    <property type="entry name" value="Thioredoxin-like"/>
    <property type="match status" value="2"/>
</dbReference>
<comment type="caution">
    <text evidence="3">The sequence shown here is derived from an EMBL/GenBank/DDBJ whole genome shotgun (WGS) entry which is preliminary data.</text>
</comment>
<dbReference type="InterPro" id="IPR052792">
    <property type="entry name" value="Thioredoxin_dom-contain_11"/>
</dbReference>
<dbReference type="CDD" id="cd02961">
    <property type="entry name" value="PDI_a_family"/>
    <property type="match status" value="1"/>
</dbReference>
<dbReference type="Pfam" id="PF00085">
    <property type="entry name" value="Thioredoxin"/>
    <property type="match status" value="2"/>
</dbReference>
<dbReference type="PANTHER" id="PTHR46497:SF1">
    <property type="entry name" value="THIOREDOXIN DOMAIN-CONTAINING PROTEIN 11"/>
    <property type="match status" value="1"/>
</dbReference>
<proteinExistence type="predicted"/>
<gene>
    <name evidence="3" type="ORF">JYZ213_LOCUS41689</name>
</gene>
<protein>
    <recommendedName>
        <fullName evidence="2">Thioredoxin domain-containing protein</fullName>
    </recommendedName>
</protein>
<dbReference type="Gene3D" id="3.40.30.10">
    <property type="entry name" value="Glutaredoxin"/>
    <property type="match status" value="2"/>
</dbReference>
<accession>A0A815QWP2</accession>